<organism evidence="5 6">
    <name type="scientific">Paramecium octaurelia</name>
    <dbReference type="NCBI Taxonomy" id="43137"/>
    <lineage>
        <taxon>Eukaryota</taxon>
        <taxon>Sar</taxon>
        <taxon>Alveolata</taxon>
        <taxon>Ciliophora</taxon>
        <taxon>Intramacronucleata</taxon>
        <taxon>Oligohymenophorea</taxon>
        <taxon>Peniculida</taxon>
        <taxon>Parameciidae</taxon>
        <taxon>Paramecium</taxon>
    </lineage>
</organism>
<reference evidence="5" key="1">
    <citation type="submission" date="2021-01" db="EMBL/GenBank/DDBJ databases">
        <authorList>
            <consortium name="Genoscope - CEA"/>
            <person name="William W."/>
        </authorList>
    </citation>
    <scope>NUCLEOTIDE SEQUENCE</scope>
</reference>
<keyword evidence="2" id="KW-0694">RNA-binding</keyword>
<dbReference type="PROSITE" id="PS50889">
    <property type="entry name" value="S4"/>
    <property type="match status" value="1"/>
</dbReference>
<dbReference type="GO" id="GO:0001522">
    <property type="term" value="P:pseudouridine synthesis"/>
    <property type="evidence" value="ECO:0007669"/>
    <property type="project" value="InterPro"/>
</dbReference>
<feature type="coiled-coil region" evidence="3">
    <location>
        <begin position="274"/>
        <end position="303"/>
    </location>
</feature>
<gene>
    <name evidence="5" type="ORF">POCTA_138.1.T0300043</name>
</gene>
<keyword evidence="6" id="KW-1185">Reference proteome</keyword>
<protein>
    <recommendedName>
        <fullName evidence="4">RNA-binding S4 domain-containing protein</fullName>
    </recommendedName>
</protein>
<dbReference type="EMBL" id="CAJJDP010000030">
    <property type="protein sequence ID" value="CAD8154968.1"/>
    <property type="molecule type" value="Genomic_DNA"/>
</dbReference>
<dbReference type="InterPro" id="IPR002942">
    <property type="entry name" value="S4_RNA-bd"/>
</dbReference>
<dbReference type="InterPro" id="IPR018496">
    <property type="entry name" value="PsdUridine_synth_RsuA/RluB_CS"/>
</dbReference>
<feature type="domain" description="RNA-binding S4" evidence="4">
    <location>
        <begin position="36"/>
        <end position="98"/>
    </location>
</feature>
<evidence type="ECO:0000259" key="4">
    <source>
        <dbReference type="SMART" id="SM00363"/>
    </source>
</evidence>
<evidence type="ECO:0000256" key="3">
    <source>
        <dbReference type="SAM" id="Coils"/>
    </source>
</evidence>
<dbReference type="Pfam" id="PF00849">
    <property type="entry name" value="PseudoU_synth_2"/>
    <property type="match status" value="1"/>
</dbReference>
<evidence type="ECO:0000256" key="1">
    <source>
        <dbReference type="ARBA" id="ARBA00023235"/>
    </source>
</evidence>
<comment type="caution">
    <text evidence="5">The sequence shown here is derived from an EMBL/GenBank/DDBJ whole genome shotgun (WGS) entry which is preliminary data.</text>
</comment>
<dbReference type="OrthoDB" id="440619at2759"/>
<dbReference type="AlphaFoldDB" id="A0A8S1TSC8"/>
<dbReference type="CDD" id="cd00165">
    <property type="entry name" value="S4"/>
    <property type="match status" value="1"/>
</dbReference>
<keyword evidence="3" id="KW-0175">Coiled coil</keyword>
<evidence type="ECO:0000313" key="5">
    <source>
        <dbReference type="EMBL" id="CAD8154968.1"/>
    </source>
</evidence>
<proteinExistence type="predicted"/>
<keyword evidence="1" id="KW-0413">Isomerase</keyword>
<dbReference type="GO" id="GO:0009982">
    <property type="term" value="F:pseudouridine synthase activity"/>
    <property type="evidence" value="ECO:0007669"/>
    <property type="project" value="InterPro"/>
</dbReference>
<dbReference type="Proteomes" id="UP000683925">
    <property type="component" value="Unassembled WGS sequence"/>
</dbReference>
<name>A0A8S1TSC8_PAROT</name>
<dbReference type="InterPro" id="IPR050343">
    <property type="entry name" value="RsuA_PseudoU_synthase"/>
</dbReference>
<evidence type="ECO:0000313" key="6">
    <source>
        <dbReference type="Proteomes" id="UP000683925"/>
    </source>
</evidence>
<dbReference type="SMART" id="SM00363">
    <property type="entry name" value="S4"/>
    <property type="match status" value="1"/>
</dbReference>
<sequence length="337" mass="39427">MIINKFFSAFSQFISKASNAIKQPQIKQNLIQSEPMRLSKYLAQTSVCSRREAEKMIESGMILVDGKKVDSNIPVTSENKIQVFTKNGERMPTKQSTKVWIFYKPIGMICSHNDPFKRPSFYDFAKLRLKTDQHIISVGRLDFNSEGLIVVTNDGELARCMELPETKLQRIYRVRVYGTFTEEKLKRIRNGVTIAGVNYGPYWVNVENRQSRNTWLIMRLESGKNREIRKVMQKFDLRVNRLIRQSYGPYKLMGLKPGDFYEAQIEPEIKRKLYLQARKKLQNVQEQIQLEQTKNNIKALDEQGKNNKLFEKQENDKIEKNNLVVNQFKKVNSKKTV</sequence>
<dbReference type="GO" id="GO:0006396">
    <property type="term" value="P:RNA processing"/>
    <property type="evidence" value="ECO:0007669"/>
    <property type="project" value="UniProtKB-ARBA"/>
</dbReference>
<dbReference type="OMA" id="NGHQKEY"/>
<dbReference type="PANTHER" id="PTHR47683">
    <property type="entry name" value="PSEUDOURIDINE SYNTHASE FAMILY PROTEIN-RELATED"/>
    <property type="match status" value="1"/>
</dbReference>
<dbReference type="InterPro" id="IPR006145">
    <property type="entry name" value="PsdUridine_synth_RsuA/RluA"/>
</dbReference>
<dbReference type="InterPro" id="IPR000748">
    <property type="entry name" value="PsdUridine_synth_RsuA/RluB/E/F"/>
</dbReference>
<evidence type="ECO:0000256" key="2">
    <source>
        <dbReference type="PROSITE-ProRule" id="PRU00182"/>
    </source>
</evidence>
<dbReference type="NCBIfam" id="TIGR00093">
    <property type="entry name" value="pseudouridine synthase"/>
    <property type="match status" value="1"/>
</dbReference>
<accession>A0A8S1TSC8</accession>
<dbReference type="PANTHER" id="PTHR47683:SF2">
    <property type="entry name" value="RNA-BINDING S4 DOMAIN-CONTAINING PROTEIN"/>
    <property type="match status" value="1"/>
</dbReference>
<dbReference type="GO" id="GO:0003723">
    <property type="term" value="F:RNA binding"/>
    <property type="evidence" value="ECO:0007669"/>
    <property type="project" value="UniProtKB-KW"/>
</dbReference>
<dbReference type="PROSITE" id="PS01149">
    <property type="entry name" value="PSI_RSU"/>
    <property type="match status" value="1"/>
</dbReference>
<dbReference type="Pfam" id="PF01479">
    <property type="entry name" value="S4"/>
    <property type="match status" value="1"/>
</dbReference>